<dbReference type="Proteomes" id="UP000095284">
    <property type="component" value="Unplaced"/>
</dbReference>
<dbReference type="InterPro" id="IPR050111">
    <property type="entry name" value="C-type_lectin/snaclec_domain"/>
</dbReference>
<dbReference type="SUPFAM" id="SSF56436">
    <property type="entry name" value="C-type lectin-like"/>
    <property type="match status" value="1"/>
</dbReference>
<evidence type="ECO:0000256" key="1">
    <source>
        <dbReference type="SAM" id="SignalP"/>
    </source>
</evidence>
<sequence length="178" mass="21048">MKLIALITFLSCYAHCQYIDTVIPADLKNVTRFDTKLEKQLRILTVSNLMNQGWKMYAGHWYRLFQEELMWIPAENFCRELGAHLVSIKDLAENDFVHKLRKKNNIWIGLNKVRDTEGSYEWSDSNPVHYLNWDSSQPNEPEVDCVYMAYNQDLHGTWFDYSCHAKLPQYFVCKLSLD</sequence>
<protein>
    <submittedName>
        <fullName evidence="4">C-type lectin domain-containing protein</fullName>
    </submittedName>
</protein>
<dbReference type="InterPro" id="IPR001304">
    <property type="entry name" value="C-type_lectin-like"/>
</dbReference>
<dbReference type="InterPro" id="IPR016187">
    <property type="entry name" value="CTDL_fold"/>
</dbReference>
<dbReference type="InterPro" id="IPR016186">
    <property type="entry name" value="C-type_lectin-like/link_sf"/>
</dbReference>
<dbReference type="SMART" id="SM00034">
    <property type="entry name" value="CLECT"/>
    <property type="match status" value="1"/>
</dbReference>
<dbReference type="AlphaFoldDB" id="A0A1I7RHK5"/>
<feature type="domain" description="C-type lectin" evidence="2">
    <location>
        <begin position="57"/>
        <end position="168"/>
    </location>
</feature>
<name>A0A1I7RHK5_BURXY</name>
<accession>A0A1I7RHK5</accession>
<reference evidence="4" key="1">
    <citation type="submission" date="2016-11" db="UniProtKB">
        <authorList>
            <consortium name="WormBaseParasite"/>
        </authorList>
    </citation>
    <scope>IDENTIFICATION</scope>
</reference>
<proteinExistence type="predicted"/>
<feature type="chain" id="PRO_5009304198" evidence="1">
    <location>
        <begin position="17"/>
        <end position="178"/>
    </location>
</feature>
<evidence type="ECO:0000313" key="3">
    <source>
        <dbReference type="Proteomes" id="UP000095284"/>
    </source>
</evidence>
<dbReference type="PROSITE" id="PS50041">
    <property type="entry name" value="C_TYPE_LECTIN_2"/>
    <property type="match status" value="1"/>
</dbReference>
<dbReference type="PANTHER" id="PTHR22803">
    <property type="entry name" value="MANNOSE, PHOSPHOLIPASE, LECTIN RECEPTOR RELATED"/>
    <property type="match status" value="1"/>
</dbReference>
<organism evidence="3 4">
    <name type="scientific">Bursaphelenchus xylophilus</name>
    <name type="common">Pinewood nematode worm</name>
    <name type="synonym">Aphelenchoides xylophilus</name>
    <dbReference type="NCBI Taxonomy" id="6326"/>
    <lineage>
        <taxon>Eukaryota</taxon>
        <taxon>Metazoa</taxon>
        <taxon>Ecdysozoa</taxon>
        <taxon>Nematoda</taxon>
        <taxon>Chromadorea</taxon>
        <taxon>Rhabditida</taxon>
        <taxon>Tylenchina</taxon>
        <taxon>Tylenchomorpha</taxon>
        <taxon>Aphelenchoidea</taxon>
        <taxon>Aphelenchoididae</taxon>
        <taxon>Bursaphelenchus</taxon>
    </lineage>
</organism>
<evidence type="ECO:0000259" key="2">
    <source>
        <dbReference type="PROSITE" id="PS50041"/>
    </source>
</evidence>
<dbReference type="Pfam" id="PF00059">
    <property type="entry name" value="Lectin_C"/>
    <property type="match status" value="1"/>
</dbReference>
<dbReference type="WBParaSite" id="BXY_0018300.1">
    <property type="protein sequence ID" value="BXY_0018300.1"/>
    <property type="gene ID" value="BXY_0018300"/>
</dbReference>
<feature type="signal peptide" evidence="1">
    <location>
        <begin position="1"/>
        <end position="16"/>
    </location>
</feature>
<keyword evidence="1" id="KW-0732">Signal</keyword>
<dbReference type="Gene3D" id="3.10.100.10">
    <property type="entry name" value="Mannose-Binding Protein A, subunit A"/>
    <property type="match status" value="1"/>
</dbReference>
<evidence type="ECO:0000313" key="4">
    <source>
        <dbReference type="WBParaSite" id="BXY_0018300.1"/>
    </source>
</evidence>